<comment type="subcellular location">
    <subcellularLocation>
        <location evidence="2">Membrane</location>
    </subcellularLocation>
</comment>
<dbReference type="InterPro" id="IPR005467">
    <property type="entry name" value="His_kinase_dom"/>
</dbReference>
<dbReference type="SUPFAM" id="SSF55781">
    <property type="entry name" value="GAF domain-like"/>
    <property type="match status" value="1"/>
</dbReference>
<dbReference type="Gene3D" id="6.10.340.10">
    <property type="match status" value="1"/>
</dbReference>
<name>A0ABM6U1K7_FUSVA</name>
<keyword evidence="9" id="KW-1133">Transmembrane helix</keyword>
<dbReference type="PROSITE" id="PS50885">
    <property type="entry name" value="HAMP"/>
    <property type="match status" value="1"/>
</dbReference>
<dbReference type="InterPro" id="IPR004358">
    <property type="entry name" value="Sig_transdc_His_kin-like_C"/>
</dbReference>
<dbReference type="SMART" id="SM00304">
    <property type="entry name" value="HAMP"/>
    <property type="match status" value="1"/>
</dbReference>
<keyword evidence="9" id="KW-0812">Transmembrane</keyword>
<dbReference type="PANTHER" id="PTHR44936:SF10">
    <property type="entry name" value="SENSOR PROTEIN RSTB"/>
    <property type="match status" value="1"/>
</dbReference>
<dbReference type="Proteomes" id="UP000241238">
    <property type="component" value="Chromosome"/>
</dbReference>
<dbReference type="InterPro" id="IPR003660">
    <property type="entry name" value="HAMP_dom"/>
</dbReference>
<keyword evidence="7" id="KW-0418">Kinase</keyword>
<dbReference type="EMBL" id="CP028103">
    <property type="protein sequence ID" value="AVQ30101.1"/>
    <property type="molecule type" value="Genomic_DNA"/>
</dbReference>
<gene>
    <name evidence="12" type="ORF">C4N18_02230</name>
</gene>
<dbReference type="Pfam" id="PF00672">
    <property type="entry name" value="HAMP"/>
    <property type="match status" value="1"/>
</dbReference>
<dbReference type="InterPro" id="IPR003594">
    <property type="entry name" value="HATPase_dom"/>
</dbReference>
<protein>
    <recommendedName>
        <fullName evidence="3">histidine kinase</fullName>
        <ecNumber evidence="3">2.7.13.3</ecNumber>
    </recommendedName>
</protein>
<dbReference type="Gene3D" id="3.30.450.40">
    <property type="match status" value="1"/>
</dbReference>
<comment type="catalytic activity">
    <reaction evidence="1">
        <text>ATP + protein L-histidine = ADP + protein N-phospho-L-histidine.</text>
        <dbReference type="EC" id="2.7.13.3"/>
    </reaction>
</comment>
<dbReference type="GeneID" id="77466792"/>
<keyword evidence="6" id="KW-0547">Nucleotide-binding</keyword>
<dbReference type="Pfam" id="PF02518">
    <property type="entry name" value="HATPase_c"/>
    <property type="match status" value="1"/>
</dbReference>
<evidence type="ECO:0000259" key="11">
    <source>
        <dbReference type="PROSITE" id="PS50885"/>
    </source>
</evidence>
<evidence type="ECO:0000313" key="12">
    <source>
        <dbReference type="EMBL" id="AVQ30101.1"/>
    </source>
</evidence>
<feature type="transmembrane region" description="Helical" evidence="9">
    <location>
        <begin position="12"/>
        <end position="36"/>
    </location>
</feature>
<dbReference type="InterPro" id="IPR036890">
    <property type="entry name" value="HATPase_C_sf"/>
</dbReference>
<organism evidence="12 13">
    <name type="scientific">Fusobacterium varium ATCC 27725</name>
    <dbReference type="NCBI Taxonomy" id="469618"/>
    <lineage>
        <taxon>Bacteria</taxon>
        <taxon>Fusobacteriati</taxon>
        <taxon>Fusobacteriota</taxon>
        <taxon>Fusobacteriia</taxon>
        <taxon>Fusobacteriales</taxon>
        <taxon>Fusobacteriaceae</taxon>
        <taxon>Fusobacterium</taxon>
    </lineage>
</organism>
<dbReference type="SUPFAM" id="SSF158472">
    <property type="entry name" value="HAMP domain-like"/>
    <property type="match status" value="1"/>
</dbReference>
<dbReference type="RefSeq" id="WP_070577632.1">
    <property type="nucleotide sequence ID" value="NZ_CP028103.1"/>
</dbReference>
<evidence type="ECO:0000313" key="13">
    <source>
        <dbReference type="Proteomes" id="UP000241238"/>
    </source>
</evidence>
<evidence type="ECO:0000256" key="6">
    <source>
        <dbReference type="ARBA" id="ARBA00022741"/>
    </source>
</evidence>
<dbReference type="SMART" id="SM00387">
    <property type="entry name" value="HATPase_c"/>
    <property type="match status" value="1"/>
</dbReference>
<evidence type="ECO:0000256" key="9">
    <source>
        <dbReference type="SAM" id="Phobius"/>
    </source>
</evidence>
<proteinExistence type="predicted"/>
<keyword evidence="5" id="KW-0808">Transferase</keyword>
<dbReference type="PRINTS" id="PR00344">
    <property type="entry name" value="BCTRLSENSOR"/>
</dbReference>
<dbReference type="Gene3D" id="3.30.565.10">
    <property type="entry name" value="Histidine kinase-like ATPase, C-terminal domain"/>
    <property type="match status" value="1"/>
</dbReference>
<feature type="domain" description="Histidine kinase" evidence="10">
    <location>
        <begin position="633"/>
        <end position="798"/>
    </location>
</feature>
<dbReference type="EC" id="2.7.13.3" evidence="3"/>
<evidence type="ECO:0000256" key="3">
    <source>
        <dbReference type="ARBA" id="ARBA00012438"/>
    </source>
</evidence>
<feature type="domain" description="HAMP" evidence="11">
    <location>
        <begin position="315"/>
        <end position="367"/>
    </location>
</feature>
<keyword evidence="4" id="KW-0597">Phosphoprotein</keyword>
<sequence length="801" mass="92324">MRIKKNSLLIKIIFYNDIAIMITSVTIALFLIFISFESLENKVIDSGRDKIILLNRGYNAAIINAKDDLFQVSRNINVLAGKNLNNTITYNTIAKLIRNQLTKKNLKMYSETLITIVSANGTTLGESGNGKDYFRIDERSRHILERNLSRSESEMSNYYFSKVGKDIYARILLPYTSEGNNSKKKFIVMTMPINDNVLNELRNFVGLTEEDKIFLVVDNTYQLGDMELKKGERFFKKKLNWEYDYFYGKKTVNNKTYYLSMYNIHNYNKQYIGNIGIALSGDSILKTKVKVSFSILLIVVGLIVTSTTICARIFYELLSPLSKLIDAAEGISKGNYDFTLKNEDVEEIRTLSKSFEQMAESIRNNEKMMKEKNIKLQENLNRIDAIEKILMGLQIEDDITLTVRSLQSAFTSEMGLGYSRAMYFRYSREIDTLVGECSHVNSVVKNDMMKTEKEESEGFEFQISTLTKLVTLIKIPFKDDNLLGKALKEKRIIYHNDKGYRYNLGNDLFKSLGINNFLIFPVYSETRNYGCILVDYFGKNNVISQEEAELMTLLCINTSIRIGNKMLEEEKIDYERTATIGKLADRFFGRREDSLKKIISIVERMAECDYNNSCLKDGMKSIRDEVVKIKHENSILKEYSKSYENNMEIIEFEKFLYDVIEKMQPDLEVNNITLSMFINYNGKIMGDKKQLERVFNELIKNAKQAVMNKNVSSKKINLIVTKDKNIDKIRINIIDNGIGMTEEQLSNVFDPFISFNENTPGLGLAIVHRIIKDHHGVIKFSSKVDEGTDVKITLNVYKEEI</sequence>
<evidence type="ECO:0000256" key="2">
    <source>
        <dbReference type="ARBA" id="ARBA00004370"/>
    </source>
</evidence>
<evidence type="ECO:0000256" key="1">
    <source>
        <dbReference type="ARBA" id="ARBA00000085"/>
    </source>
</evidence>
<dbReference type="CDD" id="cd06225">
    <property type="entry name" value="HAMP"/>
    <property type="match status" value="1"/>
</dbReference>
<keyword evidence="9" id="KW-0472">Membrane</keyword>
<keyword evidence="13" id="KW-1185">Reference proteome</keyword>
<evidence type="ECO:0000256" key="4">
    <source>
        <dbReference type="ARBA" id="ARBA00022553"/>
    </source>
</evidence>
<evidence type="ECO:0000256" key="7">
    <source>
        <dbReference type="ARBA" id="ARBA00022777"/>
    </source>
</evidence>
<evidence type="ECO:0000259" key="10">
    <source>
        <dbReference type="PROSITE" id="PS50109"/>
    </source>
</evidence>
<evidence type="ECO:0000256" key="5">
    <source>
        <dbReference type="ARBA" id="ARBA00022679"/>
    </source>
</evidence>
<keyword evidence="8" id="KW-0067">ATP-binding</keyword>
<reference evidence="13" key="1">
    <citation type="journal article" date="2018" name="MSphere">
        <title>Fusobacterium Genomics Using MinION and Illumina Sequencing Enables Genome Completion and Correction.</title>
        <authorList>
            <person name="Todd S.M."/>
            <person name="Settlage R.E."/>
            <person name="Lahmers K.K."/>
            <person name="Slade D.J."/>
        </authorList>
    </citation>
    <scope>NUCLEOTIDE SEQUENCE [LARGE SCALE GENOMIC DNA]</scope>
    <source>
        <strain evidence="13">ATCC 27725</strain>
    </source>
</reference>
<dbReference type="PANTHER" id="PTHR44936">
    <property type="entry name" value="SENSOR PROTEIN CREC"/>
    <property type="match status" value="1"/>
</dbReference>
<dbReference type="InterPro" id="IPR029016">
    <property type="entry name" value="GAF-like_dom_sf"/>
</dbReference>
<accession>A0ABM6U1K7</accession>
<dbReference type="PROSITE" id="PS50109">
    <property type="entry name" value="HIS_KIN"/>
    <property type="match status" value="1"/>
</dbReference>
<dbReference type="SUPFAM" id="SSF55874">
    <property type="entry name" value="ATPase domain of HSP90 chaperone/DNA topoisomerase II/histidine kinase"/>
    <property type="match status" value="1"/>
</dbReference>
<evidence type="ECO:0000256" key="8">
    <source>
        <dbReference type="ARBA" id="ARBA00022840"/>
    </source>
</evidence>
<dbReference type="InterPro" id="IPR050980">
    <property type="entry name" value="2C_sensor_his_kinase"/>
</dbReference>